<protein>
    <submittedName>
        <fullName evidence="3">Formimidoyltetrahydrofolate cyclodeaminase</fullName>
    </submittedName>
</protein>
<accession>A0A3N1UKH5</accession>
<dbReference type="InterPro" id="IPR007044">
    <property type="entry name" value="Cyclodeamin/CycHdrlase"/>
</dbReference>
<feature type="transmembrane region" description="Helical" evidence="1">
    <location>
        <begin position="29"/>
        <end position="49"/>
    </location>
</feature>
<keyword evidence="1" id="KW-0472">Membrane</keyword>
<feature type="domain" description="Cyclodeaminase/cyclohydrolase" evidence="2">
    <location>
        <begin position="9"/>
        <end position="189"/>
    </location>
</feature>
<dbReference type="Proteomes" id="UP000276223">
    <property type="component" value="Unassembled WGS sequence"/>
</dbReference>
<evidence type="ECO:0000313" key="3">
    <source>
        <dbReference type="EMBL" id="ROQ90228.1"/>
    </source>
</evidence>
<dbReference type="Pfam" id="PF04961">
    <property type="entry name" value="FTCD_C"/>
    <property type="match status" value="1"/>
</dbReference>
<keyword evidence="1" id="KW-1133">Transmembrane helix</keyword>
<evidence type="ECO:0000313" key="4">
    <source>
        <dbReference type="Proteomes" id="UP000276223"/>
    </source>
</evidence>
<organism evidence="3 4">
    <name type="scientific">Desulfosoma caldarium</name>
    <dbReference type="NCBI Taxonomy" id="610254"/>
    <lineage>
        <taxon>Bacteria</taxon>
        <taxon>Pseudomonadati</taxon>
        <taxon>Thermodesulfobacteriota</taxon>
        <taxon>Syntrophobacteria</taxon>
        <taxon>Syntrophobacterales</taxon>
        <taxon>Syntrophobacteraceae</taxon>
        <taxon>Desulfosoma</taxon>
    </lineage>
</organism>
<sequence>MPKDLNRLTVTEFLEELASAQPAPGGGTVAALAGALAAALTTMVARLTLGKKKFQDRHALMATIEQRAEKRLATFQVLLQQDTQAYQAVVESFRRPKNTDEEKAQRAAAVEKALQEAARIPLETLARLDELMDDAAHVLRSGNPNAASDAGAAVQLIRAAAFVAAYNVWINLKSLRDETFRKDAEKKVRAALERIETRAARGHDDLRSALEPSS</sequence>
<dbReference type="InterPro" id="IPR036178">
    <property type="entry name" value="Formintransfe-cycloase-like_sf"/>
</dbReference>
<evidence type="ECO:0000256" key="1">
    <source>
        <dbReference type="SAM" id="Phobius"/>
    </source>
</evidence>
<dbReference type="EMBL" id="RJVA01000015">
    <property type="protein sequence ID" value="ROQ90228.1"/>
    <property type="molecule type" value="Genomic_DNA"/>
</dbReference>
<proteinExistence type="predicted"/>
<dbReference type="SUPFAM" id="SSF101262">
    <property type="entry name" value="Methenyltetrahydrofolate cyclohydrolase-like"/>
    <property type="match status" value="1"/>
</dbReference>
<keyword evidence="1" id="KW-0812">Transmembrane</keyword>
<reference evidence="3 4" key="1">
    <citation type="submission" date="2018-11" db="EMBL/GenBank/DDBJ databases">
        <title>Genomic Encyclopedia of Type Strains, Phase IV (KMG-IV): sequencing the most valuable type-strain genomes for metagenomic binning, comparative biology and taxonomic classification.</title>
        <authorList>
            <person name="Goeker M."/>
        </authorList>
    </citation>
    <scope>NUCLEOTIDE SEQUENCE [LARGE SCALE GENOMIC DNA]</scope>
    <source>
        <strain evidence="3 4">DSM 22027</strain>
    </source>
</reference>
<evidence type="ECO:0000259" key="2">
    <source>
        <dbReference type="Pfam" id="PF04961"/>
    </source>
</evidence>
<gene>
    <name evidence="3" type="ORF">EDC27_2846</name>
</gene>
<dbReference type="Gene3D" id="1.20.120.680">
    <property type="entry name" value="Formiminotetrahydrofolate cyclodeaminase monomer, up-and-down helical bundle"/>
    <property type="match status" value="1"/>
</dbReference>
<name>A0A3N1UKH5_9BACT</name>
<comment type="caution">
    <text evidence="3">The sequence shown here is derived from an EMBL/GenBank/DDBJ whole genome shotgun (WGS) entry which is preliminary data.</text>
</comment>
<dbReference type="GO" id="GO:0003824">
    <property type="term" value="F:catalytic activity"/>
    <property type="evidence" value="ECO:0007669"/>
    <property type="project" value="InterPro"/>
</dbReference>
<dbReference type="AlphaFoldDB" id="A0A3N1UKH5"/>
<dbReference type="OrthoDB" id="5515634at2"/>
<dbReference type="RefSeq" id="WP_123291290.1">
    <property type="nucleotide sequence ID" value="NZ_RJVA01000015.1"/>
</dbReference>
<keyword evidence="4" id="KW-1185">Reference proteome</keyword>